<feature type="transmembrane region" description="Helical" evidence="1">
    <location>
        <begin position="88"/>
        <end position="108"/>
    </location>
</feature>
<evidence type="ECO:0000313" key="2">
    <source>
        <dbReference type="EMBL" id="MER9406324.1"/>
    </source>
</evidence>
<keyword evidence="1" id="KW-1133">Transmembrane helix</keyword>
<comment type="caution">
    <text evidence="2">The sequence shown here is derived from an EMBL/GenBank/DDBJ whole genome shotgun (WGS) entry which is preliminary data.</text>
</comment>
<proteinExistence type="predicted"/>
<protein>
    <recommendedName>
        <fullName evidence="4">MFS transporter</fullName>
    </recommendedName>
</protein>
<dbReference type="Proteomes" id="UP001433071">
    <property type="component" value="Unassembled WGS sequence"/>
</dbReference>
<keyword evidence="3" id="KW-1185">Reference proteome</keyword>
<evidence type="ECO:0000256" key="1">
    <source>
        <dbReference type="SAM" id="Phobius"/>
    </source>
</evidence>
<feature type="transmembrane region" description="Helical" evidence="1">
    <location>
        <begin position="20"/>
        <end position="43"/>
    </location>
</feature>
<keyword evidence="1" id="KW-0812">Transmembrane</keyword>
<organism evidence="2 3">
    <name type="scientific">Mesorhizobium caraganae</name>
    <dbReference type="NCBI Taxonomy" id="483206"/>
    <lineage>
        <taxon>Bacteria</taxon>
        <taxon>Pseudomonadati</taxon>
        <taxon>Pseudomonadota</taxon>
        <taxon>Alphaproteobacteria</taxon>
        <taxon>Hyphomicrobiales</taxon>
        <taxon>Phyllobacteriaceae</taxon>
        <taxon>Mesorhizobium</taxon>
    </lineage>
</organism>
<dbReference type="RefSeq" id="WP_352559689.1">
    <property type="nucleotide sequence ID" value="NZ_JAMYQB010000016.1"/>
</dbReference>
<dbReference type="EMBL" id="JAMYQB010000016">
    <property type="protein sequence ID" value="MER9406324.1"/>
    <property type="molecule type" value="Genomic_DNA"/>
</dbReference>
<accession>A0ABV1Z3M2</accession>
<keyword evidence="1" id="KW-0472">Membrane</keyword>
<feature type="transmembrane region" description="Helical" evidence="1">
    <location>
        <begin position="55"/>
        <end position="76"/>
    </location>
</feature>
<reference evidence="2 3" key="1">
    <citation type="journal article" date="2024" name="Proc. Natl. Acad. Sci. U.S.A.">
        <title>The evolutionary genomics of adaptation to stress in wild rhizobium bacteria.</title>
        <authorList>
            <person name="Kehlet-Delgado H."/>
            <person name="Montoya A.P."/>
            <person name="Jensen K.T."/>
            <person name="Wendlandt C.E."/>
            <person name="Dexheimer C."/>
            <person name="Roberts M."/>
            <person name="Torres Martinez L."/>
            <person name="Friesen M.L."/>
            <person name="Griffitts J.S."/>
            <person name="Porter S.S."/>
        </authorList>
    </citation>
    <scope>NUCLEOTIDE SEQUENCE [LARGE SCALE GENOMIC DNA]</scope>
    <source>
        <strain evidence="2 3">M0641</strain>
    </source>
</reference>
<sequence>MASEPVQPNDVRDYKRLSMWQSLLLLGMTVLVVAIRHLPYLYFPNRAYLDQERIGAIYGSFIMGVFLPYGLAWGVARLAGRSRSTFLWVLWSLAGLVFLLSLGLLVACPACY</sequence>
<evidence type="ECO:0000313" key="3">
    <source>
        <dbReference type="Proteomes" id="UP001433071"/>
    </source>
</evidence>
<evidence type="ECO:0008006" key="4">
    <source>
        <dbReference type="Google" id="ProtNLM"/>
    </source>
</evidence>
<gene>
    <name evidence="2" type="ORF">NKI36_20035</name>
</gene>
<name>A0ABV1Z3M2_9HYPH</name>